<dbReference type="RefSeq" id="WP_203994901.1">
    <property type="nucleotide sequence ID" value="NZ_BOOU01000117.1"/>
</dbReference>
<keyword evidence="1" id="KW-0812">Transmembrane</keyword>
<feature type="transmembrane region" description="Helical" evidence="1">
    <location>
        <begin position="61"/>
        <end position="81"/>
    </location>
</feature>
<dbReference type="EMBL" id="BOOU01000117">
    <property type="protein sequence ID" value="GII81904.1"/>
    <property type="molecule type" value="Genomic_DNA"/>
</dbReference>
<keyword evidence="3" id="KW-1185">Reference proteome</keyword>
<gene>
    <name evidence="2" type="ORF">Sru01_68860</name>
</gene>
<dbReference type="Proteomes" id="UP000655287">
    <property type="component" value="Unassembled WGS sequence"/>
</dbReference>
<keyword evidence="1" id="KW-0472">Membrane</keyword>
<keyword evidence="1" id="KW-1133">Transmembrane helix</keyword>
<evidence type="ECO:0000313" key="3">
    <source>
        <dbReference type="Proteomes" id="UP000655287"/>
    </source>
</evidence>
<protein>
    <submittedName>
        <fullName evidence="2">Uncharacterized protein</fullName>
    </submittedName>
</protein>
<dbReference type="AlphaFoldDB" id="A0A919R9J4"/>
<accession>A0A919R9J4</accession>
<organism evidence="2 3">
    <name type="scientific">Sphaerisporangium rufum</name>
    <dbReference type="NCBI Taxonomy" id="1381558"/>
    <lineage>
        <taxon>Bacteria</taxon>
        <taxon>Bacillati</taxon>
        <taxon>Actinomycetota</taxon>
        <taxon>Actinomycetes</taxon>
        <taxon>Streptosporangiales</taxon>
        <taxon>Streptosporangiaceae</taxon>
        <taxon>Sphaerisporangium</taxon>
    </lineage>
</organism>
<reference evidence="2" key="1">
    <citation type="submission" date="2021-01" db="EMBL/GenBank/DDBJ databases">
        <title>Whole genome shotgun sequence of Sphaerisporangium rufum NBRC 109079.</title>
        <authorList>
            <person name="Komaki H."/>
            <person name="Tamura T."/>
        </authorList>
    </citation>
    <scope>NUCLEOTIDE SEQUENCE</scope>
    <source>
        <strain evidence="2">NBRC 109079</strain>
    </source>
</reference>
<proteinExistence type="predicted"/>
<evidence type="ECO:0000256" key="1">
    <source>
        <dbReference type="SAM" id="Phobius"/>
    </source>
</evidence>
<evidence type="ECO:0000313" key="2">
    <source>
        <dbReference type="EMBL" id="GII81904.1"/>
    </source>
</evidence>
<name>A0A919R9J4_9ACTN</name>
<sequence>MARSRQQKLARRLDETATVVHAASGLLGQMSSLMRQVVMIIGWLVLLAGSVRLLVDPPPALSPAHFLAPGAGAAAVVQGLFRTARRDPP</sequence>
<feature type="transmembrane region" description="Helical" evidence="1">
    <location>
        <begin position="37"/>
        <end position="55"/>
    </location>
</feature>
<comment type="caution">
    <text evidence="2">The sequence shown here is derived from an EMBL/GenBank/DDBJ whole genome shotgun (WGS) entry which is preliminary data.</text>
</comment>